<evidence type="ECO:0000313" key="3">
    <source>
        <dbReference type="Proteomes" id="UP000201728"/>
    </source>
</evidence>
<reference evidence="3" key="1">
    <citation type="submission" date="2016-07" db="EMBL/GenBank/DDBJ databases">
        <authorList>
            <person name="Florea S."/>
            <person name="Webb J.S."/>
            <person name="Jaromczyk J."/>
            <person name="Schardl C.L."/>
        </authorList>
    </citation>
    <scope>NUCLEOTIDE SEQUENCE [LARGE SCALE GENOMIC DNA]</scope>
    <source>
        <strain evidence="3">CDC-D5610</strain>
    </source>
</reference>
<dbReference type="Proteomes" id="UP000201728">
    <property type="component" value="Chromosome"/>
</dbReference>
<dbReference type="PANTHER" id="PTHR43317">
    <property type="entry name" value="THERMOSPERMINE SYNTHASE ACAULIS5"/>
    <property type="match status" value="1"/>
</dbReference>
<proteinExistence type="predicted"/>
<dbReference type="RefSeq" id="WP_094091071.1">
    <property type="nucleotide sequence ID" value="NZ_CP016397.1"/>
</dbReference>
<dbReference type="OrthoDB" id="5647652at2"/>
<dbReference type="AlphaFoldDB" id="A0A222P2L6"/>
<dbReference type="CDD" id="cd02440">
    <property type="entry name" value="AdoMet_MTases"/>
    <property type="match status" value="1"/>
</dbReference>
<evidence type="ECO:0000313" key="2">
    <source>
        <dbReference type="EMBL" id="ASQ46083.1"/>
    </source>
</evidence>
<dbReference type="PANTHER" id="PTHR43317:SF1">
    <property type="entry name" value="THERMOSPERMINE SYNTHASE ACAULIS5"/>
    <property type="match status" value="1"/>
</dbReference>
<name>A0A222P2L6_9GAMM</name>
<dbReference type="Gene3D" id="3.40.50.150">
    <property type="entry name" value="Vaccinia Virus protein VP39"/>
    <property type="match status" value="1"/>
</dbReference>
<keyword evidence="1" id="KW-0620">Polyamine biosynthesis</keyword>
<dbReference type="NCBIfam" id="NF037959">
    <property type="entry name" value="MFS_SpdSyn"/>
    <property type="match status" value="1"/>
</dbReference>
<gene>
    <name evidence="2" type="ORF">clem_07650</name>
</gene>
<dbReference type="KEGG" id="lcd:clem_07650"/>
<dbReference type="SUPFAM" id="SSF53335">
    <property type="entry name" value="S-adenosyl-L-methionine-dependent methyltransferases"/>
    <property type="match status" value="1"/>
</dbReference>
<dbReference type="EMBL" id="CP016397">
    <property type="protein sequence ID" value="ASQ46083.1"/>
    <property type="molecule type" value="Genomic_DNA"/>
</dbReference>
<sequence length="243" mass="27994">MWKTLWGACVHESTSGIRVYQNFLFRWLKFKGTTLQTLLNRYFPHRPGLYYVNSLTLFVRLSPGSCCMLGLGGAGVAHALSPFHQVKLTAVEYDGEVINIAKQFFRVNELSNLEIIHGDAQAFAMQTNKQFQHVLVDLFTHDVFPSQCNTEEFFYHCKRMLTTNGILAVNLANRSEQWPIFQLIRKNFHNSTLAVSVKKSANIIIFATKHKSANYLIDVLKQHKQLKNLFWDEKWGCVAELKH</sequence>
<organism evidence="2 3">
    <name type="scientific">Legionella clemsonensis</name>
    <dbReference type="NCBI Taxonomy" id="1867846"/>
    <lineage>
        <taxon>Bacteria</taxon>
        <taxon>Pseudomonadati</taxon>
        <taxon>Pseudomonadota</taxon>
        <taxon>Gammaproteobacteria</taxon>
        <taxon>Legionellales</taxon>
        <taxon>Legionellaceae</taxon>
        <taxon>Legionella</taxon>
    </lineage>
</organism>
<dbReference type="GO" id="GO:0006596">
    <property type="term" value="P:polyamine biosynthetic process"/>
    <property type="evidence" value="ECO:0007669"/>
    <property type="project" value="UniProtKB-KW"/>
</dbReference>
<dbReference type="Pfam" id="PF01564">
    <property type="entry name" value="Spermine_synth"/>
    <property type="match status" value="1"/>
</dbReference>
<accession>A0A222P2L6</accession>
<evidence type="ECO:0000256" key="1">
    <source>
        <dbReference type="ARBA" id="ARBA00023115"/>
    </source>
</evidence>
<protein>
    <submittedName>
        <fullName evidence="2">Spermidine synthase</fullName>
    </submittedName>
</protein>
<keyword evidence="3" id="KW-1185">Reference proteome</keyword>
<dbReference type="InterPro" id="IPR029063">
    <property type="entry name" value="SAM-dependent_MTases_sf"/>
</dbReference>